<evidence type="ECO:0000313" key="2">
    <source>
        <dbReference type="EMBL" id="CRY93797.1"/>
    </source>
</evidence>
<evidence type="ECO:0000259" key="1">
    <source>
        <dbReference type="Pfam" id="PF18990"/>
    </source>
</evidence>
<name>A0A0H5QCF0_9ZZZZ</name>
<dbReference type="Pfam" id="PF18990">
    <property type="entry name" value="DUF5723"/>
    <property type="match status" value="1"/>
</dbReference>
<reference evidence="2" key="1">
    <citation type="submission" date="2015-06" db="EMBL/GenBank/DDBJ databases">
        <authorList>
            <person name="Joergensen T."/>
        </authorList>
    </citation>
    <scope>NUCLEOTIDE SEQUENCE</scope>
    <source>
        <strain evidence="2">RGRH0068</strain>
    </source>
</reference>
<organism evidence="2">
    <name type="scientific">uncultured prokaryote</name>
    <dbReference type="NCBI Taxonomy" id="198431"/>
    <lineage>
        <taxon>unclassified sequences</taxon>
        <taxon>environmental samples</taxon>
    </lineage>
</organism>
<protein>
    <recommendedName>
        <fullName evidence="1">DUF5723 domain-containing protein</fullName>
    </recommendedName>
</protein>
<proteinExistence type="predicted"/>
<sequence length="471" mass="50702">MTKRIFSIAAFAVLGAISSQALAQQLQGAYFMDGYVYGHQLNPAHDYSSKGYVAIPVVGNLNAGVNGNLGLSNILYPCGGKLVTYLHPSISVDEALGKFHDNNKLQFELLTSVVSLGLHAFGGYNTLDVNLRANAGFNAPYGLFDMTKNLQNRDYNLSAFGANAQAFAEVAIGHSREVYKGIRVGGRLKMLIGAGRFDAQFNDLSLNLRDESLWTVNANATVNAHVKGLSWGEPKVEDYEQGGTYETIDFGNMEFDGAKGVAGVGMAVDLGAEADFGKLGLVPNLKAGIALRDLGFIKWKEGISARNAGKPFVFDGFNDISVSDGPGTDFEDQADNLADRLTDLYRLEDSGVAGGRNTGIGTTLSLSAEYALPMYDKLSFGFTSVSRIQKHYGWNEERIYATVNPLRMVEVSINGGVGTFGPSWGWAVQLGYMFVGMDHMLGKLSKQGVPLRSNANFRFGLVIPFGGAAKK</sequence>
<feature type="domain" description="DUF5723" evidence="1">
    <location>
        <begin position="43"/>
        <end position="438"/>
    </location>
</feature>
<dbReference type="InterPro" id="IPR043781">
    <property type="entry name" value="DUF5723"/>
</dbReference>
<dbReference type="AlphaFoldDB" id="A0A0H5QCF0"/>
<reference evidence="2" key="2">
    <citation type="submission" date="2015-07" db="EMBL/GenBank/DDBJ databases">
        <title>Plasmids, circular viruses and viroids from rat gut.</title>
        <authorList>
            <person name="Jorgensen T.J."/>
            <person name="Hansen M.A."/>
            <person name="Xu Z."/>
            <person name="Tabak M.A."/>
            <person name="Sorensen S.J."/>
            <person name="Hansen L.H."/>
        </authorList>
    </citation>
    <scope>NUCLEOTIDE SEQUENCE</scope>
    <source>
        <strain evidence="2">RGRH0068</strain>
    </source>
</reference>
<dbReference type="EMBL" id="LN852759">
    <property type="protein sequence ID" value="CRY93797.1"/>
    <property type="molecule type" value="Genomic_DNA"/>
</dbReference>
<accession>A0A0H5QCF0</accession>